<reference evidence="3 4" key="1">
    <citation type="journal article" date="2021" name="Sci. Rep.">
        <title>The genome of the diatom Chaetoceros tenuissimus carries an ancient integrated fragment of an extant virus.</title>
        <authorList>
            <person name="Hongo Y."/>
            <person name="Kimura K."/>
            <person name="Takaki Y."/>
            <person name="Yoshida Y."/>
            <person name="Baba S."/>
            <person name="Kobayashi G."/>
            <person name="Nagasaki K."/>
            <person name="Hano T."/>
            <person name="Tomaru Y."/>
        </authorList>
    </citation>
    <scope>NUCLEOTIDE SEQUENCE [LARGE SCALE GENOMIC DNA]</scope>
    <source>
        <strain evidence="3 4">NIES-3715</strain>
    </source>
</reference>
<evidence type="ECO:0000256" key="1">
    <source>
        <dbReference type="SAM" id="SignalP"/>
    </source>
</evidence>
<dbReference type="PANTHER" id="PTHR45694">
    <property type="entry name" value="GLUTAREDOXIN 2"/>
    <property type="match status" value="1"/>
</dbReference>
<dbReference type="Pfam" id="PF00462">
    <property type="entry name" value="Glutaredoxin"/>
    <property type="match status" value="1"/>
</dbReference>
<keyword evidence="4" id="KW-1185">Reference proteome</keyword>
<keyword evidence="1" id="KW-0732">Signal</keyword>
<protein>
    <recommendedName>
        <fullName evidence="2">Glutaredoxin domain-containing protein</fullName>
    </recommendedName>
</protein>
<sequence>MKTLSSVLLFLVSIGPGAVQGFAPRPNFNLNRSNSSLAMNNPLQNIFTLLKDGKKGLVKSLAGEYDSVSAKGILDAKKAKYTVVELDTDPEGKAIRAEMMEMIGRSSVPALWIKGEFCGGCNEGGPYGGIANMSESGKLDEMLKAVGAM</sequence>
<dbReference type="GO" id="GO:0015038">
    <property type="term" value="F:glutathione disulfide oxidoreductase activity"/>
    <property type="evidence" value="ECO:0007669"/>
    <property type="project" value="TreeGrafter"/>
</dbReference>
<dbReference type="Proteomes" id="UP001054902">
    <property type="component" value="Unassembled WGS sequence"/>
</dbReference>
<accession>A0AAD3D936</accession>
<proteinExistence type="predicted"/>
<dbReference type="PANTHER" id="PTHR45694:SF18">
    <property type="entry name" value="GLUTAREDOXIN-1-RELATED"/>
    <property type="match status" value="1"/>
</dbReference>
<feature type="chain" id="PRO_5042179487" description="Glutaredoxin domain-containing protein" evidence="1">
    <location>
        <begin position="22"/>
        <end position="149"/>
    </location>
</feature>
<dbReference type="InterPro" id="IPR036249">
    <property type="entry name" value="Thioredoxin-like_sf"/>
</dbReference>
<dbReference type="SUPFAM" id="SSF52833">
    <property type="entry name" value="Thioredoxin-like"/>
    <property type="match status" value="1"/>
</dbReference>
<dbReference type="GO" id="GO:0034599">
    <property type="term" value="P:cellular response to oxidative stress"/>
    <property type="evidence" value="ECO:0007669"/>
    <property type="project" value="TreeGrafter"/>
</dbReference>
<dbReference type="GO" id="GO:0005737">
    <property type="term" value="C:cytoplasm"/>
    <property type="evidence" value="ECO:0007669"/>
    <property type="project" value="TreeGrafter"/>
</dbReference>
<gene>
    <name evidence="3" type="ORF">CTEN210_14765</name>
</gene>
<evidence type="ECO:0000313" key="4">
    <source>
        <dbReference type="Proteomes" id="UP001054902"/>
    </source>
</evidence>
<dbReference type="PROSITE" id="PS51354">
    <property type="entry name" value="GLUTAREDOXIN_2"/>
    <property type="match status" value="1"/>
</dbReference>
<comment type="caution">
    <text evidence="3">The sequence shown here is derived from an EMBL/GenBank/DDBJ whole genome shotgun (WGS) entry which is preliminary data.</text>
</comment>
<dbReference type="EMBL" id="BLLK01000062">
    <property type="protein sequence ID" value="GFH58289.1"/>
    <property type="molecule type" value="Genomic_DNA"/>
</dbReference>
<evidence type="ECO:0000313" key="3">
    <source>
        <dbReference type="EMBL" id="GFH58289.1"/>
    </source>
</evidence>
<feature type="domain" description="Glutaredoxin" evidence="2">
    <location>
        <begin position="66"/>
        <end position="117"/>
    </location>
</feature>
<dbReference type="AlphaFoldDB" id="A0AAD3D936"/>
<evidence type="ECO:0000259" key="2">
    <source>
        <dbReference type="Pfam" id="PF00462"/>
    </source>
</evidence>
<feature type="signal peptide" evidence="1">
    <location>
        <begin position="1"/>
        <end position="21"/>
    </location>
</feature>
<name>A0AAD3D936_9STRA</name>
<dbReference type="InterPro" id="IPR002109">
    <property type="entry name" value="Glutaredoxin"/>
</dbReference>
<organism evidence="3 4">
    <name type="scientific">Chaetoceros tenuissimus</name>
    <dbReference type="NCBI Taxonomy" id="426638"/>
    <lineage>
        <taxon>Eukaryota</taxon>
        <taxon>Sar</taxon>
        <taxon>Stramenopiles</taxon>
        <taxon>Ochrophyta</taxon>
        <taxon>Bacillariophyta</taxon>
        <taxon>Coscinodiscophyceae</taxon>
        <taxon>Chaetocerotophycidae</taxon>
        <taxon>Chaetocerotales</taxon>
        <taxon>Chaetocerotaceae</taxon>
        <taxon>Chaetoceros</taxon>
    </lineage>
</organism>
<dbReference type="Gene3D" id="3.40.30.10">
    <property type="entry name" value="Glutaredoxin"/>
    <property type="match status" value="1"/>
</dbReference>